<sequence>MVEVFYNRLFEVIDLSVPKRKTISAKHPNWFKRSLVKLLSEKEKVRNKYHKYNNPRDNIEFQILRSRCHKLFVSCFNDFKHNAESDISKNPKHFWKYFKHKKKGELSLPSSMKLDNKVAKSGTEIANLFATHFSSIYTEISHIMTANFKQKSNVTQLSNVNAEQFVRAELIIQHNTAQATALNAARETDVRNAPMLRVDKKIVEDNDTFCEDMEERAVMSDEYFLGSIRGLNIQQRDLFQKVSTTIENDLHRQESQQLLFITGGITYPGGVEVEEGNEITPTQAKDQPTVSWDTEPNAFYTIVMIDPDARNREWQHWLVGNVPGSDVSKGDVLATYVGAGPSPGTGLHRYVFLVYKQPDKIEFDEERRPNVSPDGRLGFSIAKFAEKYNFGKPVAGNFYLAQYDDYVRLLNKELGD</sequence>
<protein>
    <recommendedName>
        <fullName evidence="3">Phosphatidylethanolamine-binding protein</fullName>
    </recommendedName>
</protein>
<dbReference type="PANTHER" id="PTHR11362:SF82">
    <property type="entry name" value="PHOSPHATIDYLETHANOLAMINE-BINDING PROTEIN 4"/>
    <property type="match status" value="1"/>
</dbReference>
<dbReference type="InterPro" id="IPR008914">
    <property type="entry name" value="PEBP"/>
</dbReference>
<dbReference type="AlphaFoldDB" id="A0AAV1L5G1"/>
<proteinExistence type="predicted"/>
<dbReference type="CDD" id="cd00866">
    <property type="entry name" value="PEBP_euk"/>
    <property type="match status" value="1"/>
</dbReference>
<evidence type="ECO:0008006" key="3">
    <source>
        <dbReference type="Google" id="ProtNLM"/>
    </source>
</evidence>
<keyword evidence="2" id="KW-1185">Reference proteome</keyword>
<dbReference type="Gene3D" id="3.90.280.10">
    <property type="entry name" value="PEBP-like"/>
    <property type="match status" value="1"/>
</dbReference>
<dbReference type="EMBL" id="CAVLGL010000085">
    <property type="protein sequence ID" value="CAK1590511.1"/>
    <property type="molecule type" value="Genomic_DNA"/>
</dbReference>
<reference evidence="1 2" key="1">
    <citation type="submission" date="2023-11" db="EMBL/GenBank/DDBJ databases">
        <authorList>
            <person name="Hedman E."/>
            <person name="Englund M."/>
            <person name="Stromberg M."/>
            <person name="Nyberg Akerstrom W."/>
            <person name="Nylinder S."/>
            <person name="Jareborg N."/>
            <person name="Kallberg Y."/>
            <person name="Kronander E."/>
        </authorList>
    </citation>
    <scope>NUCLEOTIDE SEQUENCE [LARGE SCALE GENOMIC DNA]</scope>
</reference>
<organism evidence="1 2">
    <name type="scientific">Parnassius mnemosyne</name>
    <name type="common">clouded apollo</name>
    <dbReference type="NCBI Taxonomy" id="213953"/>
    <lineage>
        <taxon>Eukaryota</taxon>
        <taxon>Metazoa</taxon>
        <taxon>Ecdysozoa</taxon>
        <taxon>Arthropoda</taxon>
        <taxon>Hexapoda</taxon>
        <taxon>Insecta</taxon>
        <taxon>Pterygota</taxon>
        <taxon>Neoptera</taxon>
        <taxon>Endopterygota</taxon>
        <taxon>Lepidoptera</taxon>
        <taxon>Glossata</taxon>
        <taxon>Ditrysia</taxon>
        <taxon>Papilionoidea</taxon>
        <taxon>Papilionidae</taxon>
        <taxon>Parnassiinae</taxon>
        <taxon>Parnassini</taxon>
        <taxon>Parnassius</taxon>
        <taxon>Driopa</taxon>
    </lineage>
</organism>
<dbReference type="Proteomes" id="UP001314205">
    <property type="component" value="Unassembled WGS sequence"/>
</dbReference>
<gene>
    <name evidence="1" type="ORF">PARMNEM_LOCUS10864</name>
</gene>
<dbReference type="InterPro" id="IPR036610">
    <property type="entry name" value="PEBP-like_sf"/>
</dbReference>
<accession>A0AAV1L5G1</accession>
<dbReference type="InterPro" id="IPR035810">
    <property type="entry name" value="PEBP_euk"/>
</dbReference>
<dbReference type="Pfam" id="PF01161">
    <property type="entry name" value="PBP"/>
    <property type="match status" value="1"/>
</dbReference>
<name>A0AAV1L5G1_9NEOP</name>
<evidence type="ECO:0000313" key="2">
    <source>
        <dbReference type="Proteomes" id="UP001314205"/>
    </source>
</evidence>
<dbReference type="PANTHER" id="PTHR11362">
    <property type="entry name" value="PHOSPHATIDYLETHANOLAMINE-BINDING PROTEIN"/>
    <property type="match status" value="1"/>
</dbReference>
<dbReference type="SUPFAM" id="SSF49777">
    <property type="entry name" value="PEBP-like"/>
    <property type="match status" value="1"/>
</dbReference>
<evidence type="ECO:0000313" key="1">
    <source>
        <dbReference type="EMBL" id="CAK1590511.1"/>
    </source>
</evidence>
<comment type="caution">
    <text evidence="1">The sequence shown here is derived from an EMBL/GenBank/DDBJ whole genome shotgun (WGS) entry which is preliminary data.</text>
</comment>